<name>A0AAX3BDA8_9SPIR</name>
<sequence>MKLFWCDKARSHFLQASHGIGETLELFLREKRFFLIPEVLLQWIEDLVVASTSEIPHSSVVEMCRILNIPLTLEEEHFLRLMEKASRKEDAYRNFVDTLDGNPFLPTLIDKVHQAHLRIFSSLKG</sequence>
<gene>
    <name evidence="1" type="ORF">KDW03_00040</name>
</gene>
<dbReference type="EMBL" id="CP073355">
    <property type="protein sequence ID" value="URA10234.1"/>
    <property type="molecule type" value="Genomic_DNA"/>
</dbReference>
<dbReference type="AlphaFoldDB" id="A0AAX3BDA8"/>
<reference evidence="1" key="1">
    <citation type="submission" date="2021-04" db="EMBL/GenBank/DDBJ databases">
        <authorList>
            <person name="Postec A."/>
        </authorList>
    </citation>
    <scope>NUCLEOTIDE SEQUENCE</scope>
    <source>
        <strain evidence="1">F1F22</strain>
    </source>
</reference>
<dbReference type="Proteomes" id="UP001056539">
    <property type="component" value="Chromosome"/>
</dbReference>
<keyword evidence="2" id="KW-1185">Reference proteome</keyword>
<proteinExistence type="predicted"/>
<protein>
    <submittedName>
        <fullName evidence="1">Uncharacterized protein</fullName>
    </submittedName>
</protein>
<organism evidence="1 2">
    <name type="scientific">Thermospira aquatica</name>
    <dbReference type="NCBI Taxonomy" id="2828656"/>
    <lineage>
        <taxon>Bacteria</taxon>
        <taxon>Pseudomonadati</taxon>
        <taxon>Spirochaetota</taxon>
        <taxon>Spirochaetia</taxon>
        <taxon>Brevinematales</taxon>
        <taxon>Thermospiraceae</taxon>
        <taxon>Thermospira</taxon>
    </lineage>
</organism>
<dbReference type="KEGG" id="taqu:KDW03_00040"/>
<evidence type="ECO:0000313" key="2">
    <source>
        <dbReference type="Proteomes" id="UP001056539"/>
    </source>
</evidence>
<dbReference type="RefSeq" id="WP_271435367.1">
    <property type="nucleotide sequence ID" value="NZ_CP073355.1"/>
</dbReference>
<reference evidence="1" key="2">
    <citation type="submission" date="2022-06" db="EMBL/GenBank/DDBJ databases">
        <title>Thermospira aquatica gen. nov., sp. nov.</title>
        <authorList>
            <person name="Ben Ali Gam Z."/>
            <person name="Labat M."/>
        </authorList>
    </citation>
    <scope>NUCLEOTIDE SEQUENCE</scope>
    <source>
        <strain evidence="1">F1F22</strain>
    </source>
</reference>
<evidence type="ECO:0000313" key="1">
    <source>
        <dbReference type="EMBL" id="URA10234.1"/>
    </source>
</evidence>
<accession>A0AAX3BDA8</accession>